<reference evidence="1" key="1">
    <citation type="submission" date="2023-07" db="EMBL/GenBank/DDBJ databases">
        <title>A chromosome-level genome assembly of Lolium multiflorum.</title>
        <authorList>
            <person name="Chen Y."/>
            <person name="Copetti D."/>
            <person name="Kolliker R."/>
            <person name="Studer B."/>
        </authorList>
    </citation>
    <scope>NUCLEOTIDE SEQUENCE</scope>
    <source>
        <strain evidence="1">02402/16</strain>
        <tissue evidence="1">Leaf</tissue>
    </source>
</reference>
<accession>A0AAD8WZB3</accession>
<proteinExistence type="predicted"/>
<gene>
    <name evidence="1" type="ORF">QYE76_047143</name>
</gene>
<keyword evidence="2" id="KW-1185">Reference proteome</keyword>
<evidence type="ECO:0000313" key="1">
    <source>
        <dbReference type="EMBL" id="KAK1686295.1"/>
    </source>
</evidence>
<name>A0AAD8WZB3_LOLMU</name>
<evidence type="ECO:0000313" key="2">
    <source>
        <dbReference type="Proteomes" id="UP001231189"/>
    </source>
</evidence>
<protein>
    <submittedName>
        <fullName evidence="1">Uncharacterized protein</fullName>
    </submittedName>
</protein>
<dbReference type="EMBL" id="JAUUTY010000002">
    <property type="protein sequence ID" value="KAK1686295.1"/>
    <property type="molecule type" value="Genomic_DNA"/>
</dbReference>
<dbReference type="AlphaFoldDB" id="A0AAD8WZB3"/>
<organism evidence="1 2">
    <name type="scientific">Lolium multiflorum</name>
    <name type="common">Italian ryegrass</name>
    <name type="synonym">Lolium perenne subsp. multiflorum</name>
    <dbReference type="NCBI Taxonomy" id="4521"/>
    <lineage>
        <taxon>Eukaryota</taxon>
        <taxon>Viridiplantae</taxon>
        <taxon>Streptophyta</taxon>
        <taxon>Embryophyta</taxon>
        <taxon>Tracheophyta</taxon>
        <taxon>Spermatophyta</taxon>
        <taxon>Magnoliopsida</taxon>
        <taxon>Liliopsida</taxon>
        <taxon>Poales</taxon>
        <taxon>Poaceae</taxon>
        <taxon>BOP clade</taxon>
        <taxon>Pooideae</taxon>
        <taxon>Poodae</taxon>
        <taxon>Poeae</taxon>
        <taxon>Poeae Chloroplast Group 2 (Poeae type)</taxon>
        <taxon>Loliodinae</taxon>
        <taxon>Loliinae</taxon>
        <taxon>Lolium</taxon>
    </lineage>
</organism>
<dbReference type="Proteomes" id="UP001231189">
    <property type="component" value="Unassembled WGS sequence"/>
</dbReference>
<comment type="caution">
    <text evidence="1">The sequence shown here is derived from an EMBL/GenBank/DDBJ whole genome shotgun (WGS) entry which is preliminary data.</text>
</comment>
<sequence length="92" mass="9576">MPAWLAGRLGGSPWMAARWAPALGPVSADPSGLEAGLAGRGTGPSSLVACMPTVEPARLVVGPVCQQKQPETVENTAPQQHKTFLHLNLLQP</sequence>